<dbReference type="Proteomes" id="UP000271098">
    <property type="component" value="Unassembled WGS sequence"/>
</dbReference>
<dbReference type="EMBL" id="UYRT01101099">
    <property type="protein sequence ID" value="VDN42815.1"/>
    <property type="molecule type" value="Genomic_DNA"/>
</dbReference>
<dbReference type="AlphaFoldDB" id="A0A3P7NJE1"/>
<name>A0A3P7NJE1_9BILA</name>
<organism evidence="1 2">
    <name type="scientific">Gongylonema pulchrum</name>
    <dbReference type="NCBI Taxonomy" id="637853"/>
    <lineage>
        <taxon>Eukaryota</taxon>
        <taxon>Metazoa</taxon>
        <taxon>Ecdysozoa</taxon>
        <taxon>Nematoda</taxon>
        <taxon>Chromadorea</taxon>
        <taxon>Rhabditida</taxon>
        <taxon>Spirurina</taxon>
        <taxon>Spiruromorpha</taxon>
        <taxon>Spiruroidea</taxon>
        <taxon>Gongylonematidae</taxon>
        <taxon>Gongylonema</taxon>
    </lineage>
</organism>
<accession>A0A3P7NJE1</accession>
<gene>
    <name evidence="1" type="ORF">GPUH_LOCUS24422</name>
</gene>
<keyword evidence="2" id="KW-1185">Reference proteome</keyword>
<sequence length="141" mass="15907">MFSNFVRCWFIALDDVSTGKDHILPMLLLVMDTLKIENLACEPALTLQDAITDQVNKMSGTDIKAFCVYIAEKFVDGQSSSKRWLSAAALFLGYLGKLKNTSIEWKGTYLHGMKFLRSFLTELLNDVVNCSSFRELIGVLR</sequence>
<evidence type="ECO:0000313" key="1">
    <source>
        <dbReference type="EMBL" id="VDN42815.1"/>
    </source>
</evidence>
<proteinExistence type="predicted"/>
<protein>
    <submittedName>
        <fullName evidence="1">Uncharacterized protein</fullName>
    </submittedName>
</protein>
<reference evidence="1 2" key="1">
    <citation type="submission" date="2018-11" db="EMBL/GenBank/DDBJ databases">
        <authorList>
            <consortium name="Pathogen Informatics"/>
        </authorList>
    </citation>
    <scope>NUCLEOTIDE SEQUENCE [LARGE SCALE GENOMIC DNA]</scope>
</reference>
<evidence type="ECO:0000313" key="2">
    <source>
        <dbReference type="Proteomes" id="UP000271098"/>
    </source>
</evidence>